<evidence type="ECO:0000256" key="3">
    <source>
        <dbReference type="ARBA" id="ARBA00004496"/>
    </source>
</evidence>
<evidence type="ECO:0000313" key="13">
    <source>
        <dbReference type="EMBL" id="VEU72619.1"/>
    </source>
</evidence>
<dbReference type="RefSeq" id="WP_119572073.1">
    <property type="nucleotide sequence ID" value="NZ_LR215031.1"/>
</dbReference>
<dbReference type="GO" id="GO:0046872">
    <property type="term" value="F:metal ion binding"/>
    <property type="evidence" value="ECO:0007669"/>
    <property type="project" value="UniProtKB-KW"/>
</dbReference>
<dbReference type="EC" id="3.1.26.4" evidence="11"/>
<dbReference type="InterPro" id="IPR001352">
    <property type="entry name" value="RNase_HII/HIII"/>
</dbReference>
<dbReference type="PROSITE" id="PS51975">
    <property type="entry name" value="RNASE_H_2"/>
    <property type="match status" value="1"/>
</dbReference>
<dbReference type="PANTHER" id="PTHR10954:SF23">
    <property type="entry name" value="RIBONUCLEASE"/>
    <property type="match status" value="1"/>
</dbReference>
<dbReference type="CDD" id="cd06590">
    <property type="entry name" value="RNase_HII_bacteria_HIII_like"/>
    <property type="match status" value="1"/>
</dbReference>
<keyword evidence="7 10" id="KW-0479">Metal-binding</keyword>
<dbReference type="InterPro" id="IPR024567">
    <property type="entry name" value="RNase_HII/HIII_dom"/>
</dbReference>
<keyword evidence="9 10" id="KW-0378">Hydrolase</keyword>
<evidence type="ECO:0000256" key="2">
    <source>
        <dbReference type="ARBA" id="ARBA00004065"/>
    </source>
</evidence>
<organism evidence="13 14">
    <name type="scientific">Mycoplasmopsis gallopavonis</name>
    <dbReference type="NCBI Taxonomy" id="76629"/>
    <lineage>
        <taxon>Bacteria</taxon>
        <taxon>Bacillati</taxon>
        <taxon>Mycoplasmatota</taxon>
        <taxon>Mycoplasmoidales</taxon>
        <taxon>Metamycoplasmataceae</taxon>
        <taxon>Mycoplasmopsis</taxon>
    </lineage>
</organism>
<keyword evidence="5" id="KW-0963">Cytoplasm</keyword>
<protein>
    <recommendedName>
        <fullName evidence="11">Ribonuclease</fullName>
        <ecNumber evidence="11">3.1.26.4</ecNumber>
    </recommendedName>
</protein>
<evidence type="ECO:0000256" key="4">
    <source>
        <dbReference type="ARBA" id="ARBA00008378"/>
    </source>
</evidence>
<reference evidence="13 14" key="1">
    <citation type="submission" date="2019-01" db="EMBL/GenBank/DDBJ databases">
        <authorList>
            <consortium name="Pathogen Informatics"/>
        </authorList>
    </citation>
    <scope>NUCLEOTIDE SEQUENCE [LARGE SCALE GENOMIC DNA]</scope>
    <source>
        <strain evidence="13 14">NCTC10186</strain>
    </source>
</reference>
<dbReference type="InterPro" id="IPR036397">
    <property type="entry name" value="RNaseH_sf"/>
</dbReference>
<dbReference type="GO" id="GO:0043137">
    <property type="term" value="P:DNA replication, removal of RNA primer"/>
    <property type="evidence" value="ECO:0007669"/>
    <property type="project" value="TreeGrafter"/>
</dbReference>
<proteinExistence type="inferred from homology"/>
<sequence length="229" mass="26217">MKIFDNLEKFNLEQEKIIGVDETGVGDYFTPLIACAAFVPNHLLKQVKDLGVKDSKLLSEKQIIKIGKQLIQTIPHSIYRLSQEGYNKLSKFYNANEIKFIAHLSAINFILKKTNEPSLVLIDQYSTINSILKYNSKIIEQNNAIKIEDISLPALFAHKAESLHLSVACASIIARFILIYLMKEQNKNWNFKFPFGANKEVQAKVKEFEEIHGLKALEKVCKMNFKIKK</sequence>
<keyword evidence="8 10" id="KW-0255">Endonuclease</keyword>
<dbReference type="SUPFAM" id="SSF53098">
    <property type="entry name" value="Ribonuclease H-like"/>
    <property type="match status" value="1"/>
</dbReference>
<evidence type="ECO:0000256" key="10">
    <source>
        <dbReference type="PROSITE-ProRule" id="PRU01319"/>
    </source>
</evidence>
<evidence type="ECO:0000256" key="8">
    <source>
        <dbReference type="ARBA" id="ARBA00022759"/>
    </source>
</evidence>
<dbReference type="GO" id="GO:0003723">
    <property type="term" value="F:RNA binding"/>
    <property type="evidence" value="ECO:0007669"/>
    <property type="project" value="UniProtKB-UniRule"/>
</dbReference>
<dbReference type="GO" id="GO:0004523">
    <property type="term" value="F:RNA-DNA hybrid ribonuclease activity"/>
    <property type="evidence" value="ECO:0007669"/>
    <property type="project" value="UniProtKB-UniRule"/>
</dbReference>
<evidence type="ECO:0000259" key="12">
    <source>
        <dbReference type="PROSITE" id="PS51975"/>
    </source>
</evidence>
<dbReference type="Pfam" id="PF01351">
    <property type="entry name" value="RNase_HII"/>
    <property type="match status" value="1"/>
</dbReference>
<dbReference type="InterPro" id="IPR012337">
    <property type="entry name" value="RNaseH-like_sf"/>
</dbReference>
<dbReference type="GO" id="GO:0032299">
    <property type="term" value="C:ribonuclease H2 complex"/>
    <property type="evidence" value="ECO:0007669"/>
    <property type="project" value="TreeGrafter"/>
</dbReference>
<evidence type="ECO:0000256" key="9">
    <source>
        <dbReference type="ARBA" id="ARBA00022801"/>
    </source>
</evidence>
<evidence type="ECO:0000256" key="7">
    <source>
        <dbReference type="ARBA" id="ARBA00022723"/>
    </source>
</evidence>
<evidence type="ECO:0000256" key="11">
    <source>
        <dbReference type="RuleBase" id="RU003515"/>
    </source>
</evidence>
<evidence type="ECO:0000256" key="1">
    <source>
        <dbReference type="ARBA" id="ARBA00000077"/>
    </source>
</evidence>
<evidence type="ECO:0000256" key="5">
    <source>
        <dbReference type="ARBA" id="ARBA00022490"/>
    </source>
</evidence>
<dbReference type="Proteomes" id="UP000289862">
    <property type="component" value="Chromosome"/>
</dbReference>
<comment type="similarity">
    <text evidence="4">Belongs to the RNase HII family. RnhC subfamily.</text>
</comment>
<comment type="cofactor">
    <cofactor evidence="10">
        <name>Mn(2+)</name>
        <dbReference type="ChEBI" id="CHEBI:29035"/>
    </cofactor>
    <cofactor evidence="10">
        <name>Mg(2+)</name>
        <dbReference type="ChEBI" id="CHEBI:18420"/>
    </cofactor>
    <text evidence="10">Manganese or magnesium. Binds 1 divalent metal ion per monomer in the absence of substrate. May bind a second metal ion after substrate binding.</text>
</comment>
<keyword evidence="6 10" id="KW-0540">Nuclease</keyword>
<dbReference type="EMBL" id="LR215031">
    <property type="protein sequence ID" value="VEU72619.1"/>
    <property type="molecule type" value="Genomic_DNA"/>
</dbReference>
<dbReference type="PANTHER" id="PTHR10954">
    <property type="entry name" value="RIBONUCLEASE H2 SUBUNIT A"/>
    <property type="match status" value="1"/>
</dbReference>
<comment type="subcellular location">
    <subcellularLocation>
        <location evidence="3">Cytoplasm</location>
    </subcellularLocation>
</comment>
<feature type="binding site" evidence="10">
    <location>
        <position position="22"/>
    </location>
    <ligand>
        <name>a divalent metal cation</name>
        <dbReference type="ChEBI" id="CHEBI:60240"/>
    </ligand>
</feature>
<comment type="function">
    <text evidence="2 11">Endonuclease that specifically degrades the RNA of RNA-DNA hybrids.</text>
</comment>
<dbReference type="OrthoDB" id="9777935at2"/>
<feature type="domain" description="RNase H type-2" evidence="12">
    <location>
        <begin position="15"/>
        <end position="229"/>
    </location>
</feature>
<accession>A0A449AYJ5</accession>
<feature type="binding site" evidence="10">
    <location>
        <position position="123"/>
    </location>
    <ligand>
        <name>a divalent metal cation</name>
        <dbReference type="ChEBI" id="CHEBI:60240"/>
    </ligand>
</feature>
<keyword evidence="14" id="KW-1185">Reference proteome</keyword>
<name>A0A449AYJ5_9BACT</name>
<evidence type="ECO:0000256" key="6">
    <source>
        <dbReference type="ARBA" id="ARBA00022722"/>
    </source>
</evidence>
<gene>
    <name evidence="13" type="primary">rnhB_1</name>
    <name evidence="13" type="ORF">NCTC10186_00083</name>
</gene>
<comment type="catalytic activity">
    <reaction evidence="1 10 11">
        <text>Endonucleolytic cleavage to 5'-phosphomonoester.</text>
        <dbReference type="EC" id="3.1.26.4"/>
    </reaction>
</comment>
<dbReference type="GO" id="GO:0005737">
    <property type="term" value="C:cytoplasm"/>
    <property type="evidence" value="ECO:0007669"/>
    <property type="project" value="UniProtKB-SubCell"/>
</dbReference>
<dbReference type="GO" id="GO:0006298">
    <property type="term" value="P:mismatch repair"/>
    <property type="evidence" value="ECO:0007669"/>
    <property type="project" value="TreeGrafter"/>
</dbReference>
<evidence type="ECO:0000313" key="14">
    <source>
        <dbReference type="Proteomes" id="UP000289862"/>
    </source>
</evidence>
<dbReference type="Gene3D" id="3.30.420.10">
    <property type="entry name" value="Ribonuclease H-like superfamily/Ribonuclease H"/>
    <property type="match status" value="1"/>
</dbReference>
<dbReference type="KEGG" id="mgal:NCTC10186_00083"/>
<dbReference type="AlphaFoldDB" id="A0A449AYJ5"/>
<feature type="binding site" evidence="10">
    <location>
        <position position="21"/>
    </location>
    <ligand>
        <name>a divalent metal cation</name>
        <dbReference type="ChEBI" id="CHEBI:60240"/>
    </ligand>
</feature>